<dbReference type="CDD" id="cd07045">
    <property type="entry name" value="BMC_CcmK_like"/>
    <property type="match status" value="1"/>
</dbReference>
<dbReference type="SMART" id="SM00877">
    <property type="entry name" value="BMC"/>
    <property type="match status" value="1"/>
</dbReference>
<feature type="domain" description="BMC" evidence="5">
    <location>
        <begin position="5"/>
        <end position="89"/>
    </location>
</feature>
<evidence type="ECO:0000256" key="1">
    <source>
        <dbReference type="ARBA" id="ARBA00024322"/>
    </source>
</evidence>
<comment type="similarity">
    <text evidence="3">Belongs to the bacterial microcompartments protein family.</text>
</comment>
<dbReference type="OrthoDB" id="9812608at2"/>
<dbReference type="SUPFAM" id="SSF143414">
    <property type="entry name" value="CcmK-like"/>
    <property type="match status" value="1"/>
</dbReference>
<dbReference type="InterPro" id="IPR044872">
    <property type="entry name" value="CcmK/CsoS1_BMC"/>
</dbReference>
<feature type="region of interest" description="Disordered" evidence="4">
    <location>
        <begin position="96"/>
        <end position="134"/>
    </location>
</feature>
<keyword evidence="2" id="KW-1283">Bacterial microcompartment</keyword>
<feature type="compositionally biased region" description="Basic and acidic residues" evidence="4">
    <location>
        <begin position="114"/>
        <end position="123"/>
    </location>
</feature>
<evidence type="ECO:0000259" key="5">
    <source>
        <dbReference type="PROSITE" id="PS51930"/>
    </source>
</evidence>
<dbReference type="STRING" id="1424294.Gferi_15875"/>
<dbReference type="RefSeq" id="WP_069978180.1">
    <property type="nucleotide sequence ID" value="NZ_CP017269.1"/>
</dbReference>
<dbReference type="InterPro" id="IPR050575">
    <property type="entry name" value="BMC_shell"/>
</dbReference>
<dbReference type="GO" id="GO:0031469">
    <property type="term" value="C:bacterial microcompartment"/>
    <property type="evidence" value="ECO:0007669"/>
    <property type="project" value="UniProtKB-SubCell"/>
</dbReference>
<comment type="subcellular location">
    <subcellularLocation>
        <location evidence="1">Bacterial microcompartment</location>
    </subcellularLocation>
</comment>
<proteinExistence type="inferred from homology"/>
<dbReference type="PROSITE" id="PS51930">
    <property type="entry name" value="BMC_2"/>
    <property type="match status" value="1"/>
</dbReference>
<accession>A0A1D8GJ09</accession>
<sequence length="186" mass="20141">MKGYALGLVESLGYVGAVEAADVCLKAANVSLIDCELATGGLVTVKIAGEVGAVKAAVDAAGTAVKKVGTLVSTHVIPRPSTELYKILDIQKEKPVAERREEEMQPVETGPLGKTEEERKEGRSSNSSFAAQHCKSEEDLRNMKVVDLRTLARQIPDMPIDRNAIKFAKKEELIDAILYCCRRGEN</sequence>
<evidence type="ECO:0000256" key="3">
    <source>
        <dbReference type="PROSITE-ProRule" id="PRU01278"/>
    </source>
</evidence>
<dbReference type="AlphaFoldDB" id="A0A1D8GJ09"/>
<organism evidence="6 7">
    <name type="scientific">Geosporobacter ferrireducens</name>
    <dbReference type="NCBI Taxonomy" id="1424294"/>
    <lineage>
        <taxon>Bacteria</taxon>
        <taxon>Bacillati</taxon>
        <taxon>Bacillota</taxon>
        <taxon>Clostridia</taxon>
        <taxon>Peptostreptococcales</taxon>
        <taxon>Thermotaleaceae</taxon>
        <taxon>Geosporobacter</taxon>
    </lineage>
</organism>
<dbReference type="KEGG" id="gfe:Gferi_15875"/>
<dbReference type="Proteomes" id="UP000095743">
    <property type="component" value="Chromosome"/>
</dbReference>
<keyword evidence="7" id="KW-1185">Reference proteome</keyword>
<evidence type="ECO:0000256" key="4">
    <source>
        <dbReference type="SAM" id="MobiDB-lite"/>
    </source>
</evidence>
<dbReference type="PANTHER" id="PTHR33941:SF11">
    <property type="entry name" value="BACTERIAL MICROCOMPARTMENT SHELL PROTEIN PDUJ"/>
    <property type="match status" value="1"/>
</dbReference>
<dbReference type="InterPro" id="IPR000249">
    <property type="entry name" value="BMC_dom"/>
</dbReference>
<gene>
    <name evidence="6" type="ORF">Gferi_15875</name>
</gene>
<evidence type="ECO:0000256" key="2">
    <source>
        <dbReference type="ARBA" id="ARBA00024446"/>
    </source>
</evidence>
<dbReference type="Gene3D" id="3.30.70.1710">
    <property type="match status" value="1"/>
</dbReference>
<evidence type="ECO:0000313" key="7">
    <source>
        <dbReference type="Proteomes" id="UP000095743"/>
    </source>
</evidence>
<reference evidence="6 7" key="1">
    <citation type="submission" date="2016-09" db="EMBL/GenBank/DDBJ databases">
        <title>Genomic analysis reveals versatility of anaerobic energy metabolism of Geosporobacter ferrireducens IRF9 of phylum Firmicutes.</title>
        <authorList>
            <person name="Kim S.-J."/>
        </authorList>
    </citation>
    <scope>NUCLEOTIDE SEQUENCE [LARGE SCALE GENOMIC DNA]</scope>
    <source>
        <strain evidence="6 7">IRF9</strain>
    </source>
</reference>
<evidence type="ECO:0000313" key="6">
    <source>
        <dbReference type="EMBL" id="AOT70907.1"/>
    </source>
</evidence>
<dbReference type="InterPro" id="IPR037233">
    <property type="entry name" value="CcmK-like_sf"/>
</dbReference>
<dbReference type="PANTHER" id="PTHR33941">
    <property type="entry name" value="PROPANEDIOL UTILIZATION PROTEIN PDUA"/>
    <property type="match status" value="1"/>
</dbReference>
<dbReference type="Pfam" id="PF00936">
    <property type="entry name" value="BMC"/>
    <property type="match status" value="1"/>
</dbReference>
<name>A0A1D8GJ09_9FIRM</name>
<dbReference type="EMBL" id="CP017269">
    <property type="protein sequence ID" value="AOT70907.1"/>
    <property type="molecule type" value="Genomic_DNA"/>
</dbReference>
<protein>
    <recommendedName>
        <fullName evidence="5">BMC domain-containing protein</fullName>
    </recommendedName>
</protein>